<dbReference type="Pfam" id="PF13519">
    <property type="entry name" value="VWA_2"/>
    <property type="match status" value="1"/>
</dbReference>
<accession>A0A8S2MRK6</accession>
<keyword evidence="3" id="KW-0732">Signal</keyword>
<dbReference type="InterPro" id="IPR002035">
    <property type="entry name" value="VWF_A"/>
</dbReference>
<dbReference type="InterPro" id="IPR036465">
    <property type="entry name" value="vWFA_dom_sf"/>
</dbReference>
<dbReference type="Gene3D" id="3.40.50.410">
    <property type="entry name" value="von Willebrand factor, type A domain"/>
    <property type="match status" value="3"/>
</dbReference>
<evidence type="ECO:0000256" key="2">
    <source>
        <dbReference type="ARBA" id="ARBA00022525"/>
    </source>
</evidence>
<dbReference type="AlphaFoldDB" id="A0A8S2MRK6"/>
<dbReference type="Proteomes" id="UP000677228">
    <property type="component" value="Unassembled WGS sequence"/>
</dbReference>
<dbReference type="PANTHER" id="PTHR47763">
    <property type="entry name" value="ALPHA-PROTEIN KINASE VWKA"/>
    <property type="match status" value="1"/>
</dbReference>
<evidence type="ECO:0000256" key="1">
    <source>
        <dbReference type="ARBA" id="ARBA00004613"/>
    </source>
</evidence>
<dbReference type="EMBL" id="CAJOBA010032220">
    <property type="protein sequence ID" value="CAF3962676.1"/>
    <property type="molecule type" value="Genomic_DNA"/>
</dbReference>
<evidence type="ECO:0000256" key="3">
    <source>
        <dbReference type="ARBA" id="ARBA00022729"/>
    </source>
</evidence>
<evidence type="ECO:0000313" key="6">
    <source>
        <dbReference type="EMBL" id="CAF3962676.1"/>
    </source>
</evidence>
<name>A0A8S2MRK6_9BILA</name>
<dbReference type="Pfam" id="PF25106">
    <property type="entry name" value="VWA_4"/>
    <property type="match status" value="1"/>
</dbReference>
<dbReference type="PANTHER" id="PTHR47763:SF4">
    <property type="entry name" value="ALPHA-PROTEIN KINASE VWKA"/>
    <property type="match status" value="1"/>
</dbReference>
<organism evidence="6 7">
    <name type="scientific">Didymodactylos carnosus</name>
    <dbReference type="NCBI Taxonomy" id="1234261"/>
    <lineage>
        <taxon>Eukaryota</taxon>
        <taxon>Metazoa</taxon>
        <taxon>Spiralia</taxon>
        <taxon>Gnathifera</taxon>
        <taxon>Rotifera</taxon>
        <taxon>Eurotatoria</taxon>
        <taxon>Bdelloidea</taxon>
        <taxon>Philodinida</taxon>
        <taxon>Philodinidae</taxon>
        <taxon>Didymodactylos</taxon>
    </lineage>
</organism>
<feature type="domain" description="VWFA" evidence="4">
    <location>
        <begin position="711"/>
        <end position="883"/>
    </location>
</feature>
<dbReference type="CDD" id="cd00198">
    <property type="entry name" value="vWFA"/>
    <property type="match status" value="3"/>
</dbReference>
<reference evidence="6" key="1">
    <citation type="submission" date="2021-02" db="EMBL/GenBank/DDBJ databases">
        <authorList>
            <person name="Nowell W R."/>
        </authorList>
    </citation>
    <scope>NUCLEOTIDE SEQUENCE</scope>
</reference>
<dbReference type="Proteomes" id="UP000682733">
    <property type="component" value="Unassembled WGS sequence"/>
</dbReference>
<sequence length="914" mass="103434">MVIILTDGLTQERDDGTYSSTISKYDIKLGFMFIEDKDSNSSTMLLEALKDQSKHSKITSDNISNLPLQMAQLMNAMLENCLQDIQDKNDLSTTIIKQTINIEIPIDSKSLPKLIYKQEQYQNNDEIKKPKITKNVTSYTVSQPNSMIPKLINVKHLLNQYLSRNNSYTNLSLAVRELRKYYQELSTTSDIQTHITRAEELWHTEETRLSNSINDLMSVFSDVVFPFNKFTHRRAALRGSSLYLPGLIKAITSEWSYKKIFSSKLAGGKRDHALCLVLDISVSMFGNMGECLFETLIIFIGALKKLGLDNYSIVLFGKKVTIIKTHEQTFDIYVIYTLLQQIKFDQENDSKDAFGSEVAIDLLTNCATRGERKIFISTDGYGNCTDLLPMVQQRAEDLGIDLIALGVGIDRTNLQSSYARYIQCAGAYNVPKALRSLCENEPQFKSIDWLKQSEDFTTQTVTTEVESIINDPKHQKAFDEFIQKLNGEREHFFTSTGSPPSNIVVDICFCLDITGSMSRWLSQTKIQMKAIIKEIKGQINENYSSLKLKLNFAIVGYRDITDNPQYETLNFTHNEDQIIRFLDKLQAKGGDDCPEDVLGALDKCLTLPNWSGANARFIVLITDAPGHGQDLNDDENDRYKNGTGLTVDKIFKRLLEKDKEIDLMFCCIKPEYTKKMEDAFKKQYPAIEGRTLSVIELFDKTKQQQSSNSFHFVFVLDESGSMEGHWSSLQKAYLNFLNTRKNDQGGDDLFSVVQFDSSARTIYERCKLAQTHLSLPFKGGGTTYRTGLEEAGRVLRRDQSNSSIVMIFMSDGEDGNSQPLPKLTEIRGKYQNPRGRNFICHTVSFGTSVGSGRELLKNMAATGNGQLFDARDGIQLSQVFTQIATECNVTNTLVNRFAEILSKDISLKIMVDYL</sequence>
<evidence type="ECO:0000259" key="4">
    <source>
        <dbReference type="PROSITE" id="PS50234"/>
    </source>
</evidence>
<keyword evidence="2" id="KW-0964">Secreted</keyword>
<dbReference type="InterPro" id="IPR052969">
    <property type="entry name" value="Thr-specific_kinase-like"/>
</dbReference>
<dbReference type="EMBL" id="CAJNOK010011995">
    <property type="protein sequence ID" value="CAF1153394.1"/>
    <property type="molecule type" value="Genomic_DNA"/>
</dbReference>
<comment type="caution">
    <text evidence="6">The sequence shown here is derived from an EMBL/GenBank/DDBJ whole genome shotgun (WGS) entry which is preliminary data.</text>
</comment>
<evidence type="ECO:0000313" key="7">
    <source>
        <dbReference type="Proteomes" id="UP000682733"/>
    </source>
</evidence>
<comment type="subcellular location">
    <subcellularLocation>
        <location evidence="1">Secreted</location>
    </subcellularLocation>
</comment>
<proteinExistence type="predicted"/>
<protein>
    <recommendedName>
        <fullName evidence="4">VWFA domain-containing protein</fullName>
    </recommendedName>
</protein>
<dbReference type="SUPFAM" id="SSF53300">
    <property type="entry name" value="vWA-like"/>
    <property type="match status" value="3"/>
</dbReference>
<dbReference type="PROSITE" id="PS50234">
    <property type="entry name" value="VWFA"/>
    <property type="match status" value="1"/>
</dbReference>
<gene>
    <name evidence="5" type="ORF">OVA965_LOCUS21722</name>
    <name evidence="6" type="ORF">TMI583_LOCUS22428</name>
</gene>
<evidence type="ECO:0000313" key="5">
    <source>
        <dbReference type="EMBL" id="CAF1153394.1"/>
    </source>
</evidence>
<dbReference type="InterPro" id="IPR056861">
    <property type="entry name" value="HMCN1-like_VWA"/>
</dbReference>
<dbReference type="SMART" id="SM00327">
    <property type="entry name" value="VWA"/>
    <property type="match status" value="3"/>
</dbReference>